<gene>
    <name evidence="2" type="ORF">GCM10022267_91340</name>
</gene>
<dbReference type="EMBL" id="BAABBE010000100">
    <property type="protein sequence ID" value="GAA3690689.1"/>
    <property type="molecule type" value="Genomic_DNA"/>
</dbReference>
<dbReference type="InterPro" id="IPR012337">
    <property type="entry name" value="RNaseH-like_sf"/>
</dbReference>
<name>A0ABP7CL76_9PSEU</name>
<accession>A0ABP7CL76</accession>
<evidence type="ECO:0000313" key="2">
    <source>
        <dbReference type="EMBL" id="GAA3690689.1"/>
    </source>
</evidence>
<dbReference type="PANTHER" id="PTHR33627">
    <property type="entry name" value="TRANSPOSASE"/>
    <property type="match status" value="1"/>
</dbReference>
<protein>
    <submittedName>
        <fullName evidence="2">IS701 family transposase</fullName>
    </submittedName>
</protein>
<feature type="domain" description="Transposase IS701-like DDE" evidence="1">
    <location>
        <begin position="2"/>
        <end position="198"/>
    </location>
</feature>
<dbReference type="Proteomes" id="UP001500711">
    <property type="component" value="Unassembled WGS sequence"/>
</dbReference>
<dbReference type="SUPFAM" id="SSF53098">
    <property type="entry name" value="Ribonuclease H-like"/>
    <property type="match status" value="1"/>
</dbReference>
<dbReference type="NCBIfam" id="NF033540">
    <property type="entry name" value="transpos_IS701"/>
    <property type="match status" value="1"/>
</dbReference>
<dbReference type="InterPro" id="IPR039365">
    <property type="entry name" value="IS701-like"/>
</dbReference>
<dbReference type="Pfam" id="PF13546">
    <property type="entry name" value="DDE_5"/>
    <property type="match status" value="1"/>
</dbReference>
<dbReference type="PANTHER" id="PTHR33627:SF1">
    <property type="entry name" value="TRANSPOSASE"/>
    <property type="match status" value="1"/>
</dbReference>
<organism evidence="2 3">
    <name type="scientific">Lentzea roselyniae</name>
    <dbReference type="NCBI Taxonomy" id="531940"/>
    <lineage>
        <taxon>Bacteria</taxon>
        <taxon>Bacillati</taxon>
        <taxon>Actinomycetota</taxon>
        <taxon>Actinomycetes</taxon>
        <taxon>Pseudonocardiales</taxon>
        <taxon>Pseudonocardiaceae</taxon>
        <taxon>Lentzea</taxon>
    </lineage>
</organism>
<comment type="caution">
    <text evidence="2">The sequence shown here is derived from an EMBL/GenBank/DDBJ whole genome shotgun (WGS) entry which is preliminary data.</text>
</comment>
<sequence length="412" mass="46080">MTGLMSDMPRKNGWTIAEYVGDRTPDRTQRLLNQAVWDHDQAQGVVRRFVVEQLGDQPLRVGALDESGQEKQGESTAGAKRQYMGCAGQVANGVNTVYCSYATAGGHALVGARVYVPQEQLVDTGRRAALGIDAGLEFRTKSQLARDILADMIADQTIPPWIAGDEVYGRAGKLRGFLEDNGIGYVMRVGCAFTIELPTGERMRADAAVTTHLAGRKHTKRWQVCSVTGSKGERAYAWAWLATTSPRHSLLIRKHLQTGELAYHYCHVPAGRPVTLMTLVRVACLRWPVEEGFEFGKDHFGLDHSQVQLYTALLRHIVLTLAALAVCAVTAAQAKTQAQQPILPATPDDEPPDDPGLIALTVAEIKRLFLLVTRRQQPENHHLHWIWWRRRHQARARWFHHRTRLRRQTGQT</sequence>
<evidence type="ECO:0000259" key="1">
    <source>
        <dbReference type="Pfam" id="PF13546"/>
    </source>
</evidence>
<keyword evidence="3" id="KW-1185">Reference proteome</keyword>
<proteinExistence type="predicted"/>
<reference evidence="3" key="1">
    <citation type="journal article" date="2019" name="Int. J. Syst. Evol. Microbiol.">
        <title>The Global Catalogue of Microorganisms (GCM) 10K type strain sequencing project: providing services to taxonomists for standard genome sequencing and annotation.</title>
        <authorList>
            <consortium name="The Broad Institute Genomics Platform"/>
            <consortium name="The Broad Institute Genome Sequencing Center for Infectious Disease"/>
            <person name="Wu L."/>
            <person name="Ma J."/>
        </authorList>
    </citation>
    <scope>NUCLEOTIDE SEQUENCE [LARGE SCALE GENOMIC DNA]</scope>
    <source>
        <strain evidence="3">JCM 17494</strain>
    </source>
</reference>
<dbReference type="InterPro" id="IPR038721">
    <property type="entry name" value="IS701-like_DDE_dom"/>
</dbReference>
<evidence type="ECO:0000313" key="3">
    <source>
        <dbReference type="Proteomes" id="UP001500711"/>
    </source>
</evidence>